<sequence length="632" mass="69174">MAPVLAQSSVFYACLPDCLLVYFSLKLDPFIPTNHPFNKHFLGKSDAVAELILCTLCNSIVLLNRLSEHFCVRHKNISDFSTDLCSAAFTSTSGSECSLSSKHSEDLLSYTSNSTNLEPSDTYRHDMLQECIPQSWNHDDGREQKPRLFNAPDPFNSANDVSNVEISAEVPPSVEDVDSALIEDGNNGSTAPDFFDFYDIFPDTSELYDDTNANNNGVTATNASNNEINFADLKDSSTYFNDLLHSTQGGDIGKTSTVVPHQGQTVTQPINTYLSTLNESEPYLTVGRSEASDCHSHTLETPSPDFFTLPSASSSSTYSVDSSVFNNTDASSSQCLNTCFPDQSVYSKSYEIKSPPTIMPILVRFNNTTPARLHGENDVEVEQAVASIVNLDEESTDKKISENKSVSGQPVEEQKVDEKLPILSPMDTVATSVADHSASNGWVDNTAVGSGTTDIDWEIWDSLELPTCDYTDGDTSESLPLLKPNDLLSSLEPYLPESNESQAPFEMSVPLEACQLPQQQQQREQQQEQTQLTQAVFPVEQSVVVPVTTSEQHMMKLTSSCTDSKSVKGETSSRSRRTMDCLNGSLPLHLFPLTQKSDRGSVEDLFQGPSIHAYIAVFNAMGRCAGGAFSAR</sequence>
<evidence type="ECO:0000313" key="3">
    <source>
        <dbReference type="WBParaSite" id="TTAC_0000189101-mRNA-1"/>
    </source>
</evidence>
<evidence type="ECO:0000313" key="2">
    <source>
        <dbReference type="Proteomes" id="UP000274429"/>
    </source>
</evidence>
<evidence type="ECO:0000313" key="1">
    <source>
        <dbReference type="EMBL" id="VDM18618.1"/>
    </source>
</evidence>
<dbReference type="Proteomes" id="UP000274429">
    <property type="component" value="Unassembled WGS sequence"/>
</dbReference>
<reference evidence="3" key="1">
    <citation type="submission" date="2017-02" db="UniProtKB">
        <authorList>
            <consortium name="WormBaseParasite"/>
        </authorList>
    </citation>
    <scope>IDENTIFICATION</scope>
</reference>
<dbReference type="EMBL" id="UYWX01000577">
    <property type="protein sequence ID" value="VDM18618.1"/>
    <property type="molecule type" value="Genomic_DNA"/>
</dbReference>
<gene>
    <name evidence="1" type="ORF">TTAC_LOCUS1878</name>
</gene>
<accession>A0A0R3WMA3</accession>
<dbReference type="WBParaSite" id="TTAC_0000189101-mRNA-1">
    <property type="protein sequence ID" value="TTAC_0000189101-mRNA-1"/>
    <property type="gene ID" value="TTAC_0000189101"/>
</dbReference>
<proteinExistence type="predicted"/>
<organism evidence="3">
    <name type="scientific">Hydatigena taeniaeformis</name>
    <name type="common">Feline tapeworm</name>
    <name type="synonym">Taenia taeniaeformis</name>
    <dbReference type="NCBI Taxonomy" id="6205"/>
    <lineage>
        <taxon>Eukaryota</taxon>
        <taxon>Metazoa</taxon>
        <taxon>Spiralia</taxon>
        <taxon>Lophotrochozoa</taxon>
        <taxon>Platyhelminthes</taxon>
        <taxon>Cestoda</taxon>
        <taxon>Eucestoda</taxon>
        <taxon>Cyclophyllidea</taxon>
        <taxon>Taeniidae</taxon>
        <taxon>Hydatigera</taxon>
    </lineage>
</organism>
<protein>
    <submittedName>
        <fullName evidence="3">C2H2-type domain-containing protein</fullName>
    </submittedName>
</protein>
<keyword evidence="2" id="KW-1185">Reference proteome</keyword>
<dbReference type="STRING" id="6205.A0A0R3WMA3"/>
<name>A0A0R3WMA3_HYDTA</name>
<dbReference type="AlphaFoldDB" id="A0A0R3WMA3"/>
<reference evidence="1 2" key="2">
    <citation type="submission" date="2018-11" db="EMBL/GenBank/DDBJ databases">
        <authorList>
            <consortium name="Pathogen Informatics"/>
        </authorList>
    </citation>
    <scope>NUCLEOTIDE SEQUENCE [LARGE SCALE GENOMIC DNA]</scope>
</reference>
<dbReference type="OrthoDB" id="6276771at2759"/>